<dbReference type="GO" id="GO:0009279">
    <property type="term" value="C:cell outer membrane"/>
    <property type="evidence" value="ECO:0007669"/>
    <property type="project" value="UniProtKB-SubCell"/>
</dbReference>
<feature type="compositionally biased region" description="Basic and acidic residues" evidence="4">
    <location>
        <begin position="708"/>
        <end position="723"/>
    </location>
</feature>
<evidence type="ECO:0000313" key="6">
    <source>
        <dbReference type="EMBL" id="MBB6506021.1"/>
    </source>
</evidence>
<protein>
    <recommendedName>
        <fullName evidence="8">TonB-dependent receptor</fullName>
    </recommendedName>
</protein>
<evidence type="ECO:0000256" key="5">
    <source>
        <dbReference type="SAM" id="SignalP"/>
    </source>
</evidence>
<feature type="compositionally biased region" description="Gly residues" evidence="4">
    <location>
        <begin position="733"/>
        <end position="757"/>
    </location>
</feature>
<dbReference type="PANTHER" id="PTHR47234:SF1">
    <property type="entry name" value="TONB-DEPENDENT RECEPTOR"/>
    <property type="match status" value="1"/>
</dbReference>
<dbReference type="EMBL" id="JACHBT010000017">
    <property type="protein sequence ID" value="MBB6506021.1"/>
    <property type="molecule type" value="Genomic_DNA"/>
</dbReference>
<evidence type="ECO:0000313" key="7">
    <source>
        <dbReference type="Proteomes" id="UP000522313"/>
    </source>
</evidence>
<reference evidence="6 7" key="1">
    <citation type="submission" date="2020-08" db="EMBL/GenBank/DDBJ databases">
        <title>The Agave Microbiome: Exploring the role of microbial communities in plant adaptations to desert environments.</title>
        <authorList>
            <person name="Partida-Martinez L.P."/>
        </authorList>
    </citation>
    <scope>NUCLEOTIDE SEQUENCE [LARGE SCALE GENOMIC DNA]</scope>
    <source>
        <strain evidence="6 7">AS3.13</strain>
    </source>
</reference>
<reference evidence="6 7" key="2">
    <citation type="submission" date="2020-08" db="EMBL/GenBank/DDBJ databases">
        <authorList>
            <person name="Partida-Martinez L."/>
            <person name="Huntemann M."/>
            <person name="Clum A."/>
            <person name="Wang J."/>
            <person name="Palaniappan K."/>
            <person name="Ritter S."/>
            <person name="Chen I.-M."/>
            <person name="Stamatis D."/>
            <person name="Reddy T."/>
            <person name="O'Malley R."/>
            <person name="Daum C."/>
            <person name="Shapiro N."/>
            <person name="Ivanova N."/>
            <person name="Kyrpides N."/>
            <person name="Woyke T."/>
        </authorList>
    </citation>
    <scope>NUCLEOTIDE SEQUENCE [LARGE SCALE GENOMIC DNA]</scope>
    <source>
        <strain evidence="6 7">AS3.13</strain>
    </source>
</reference>
<dbReference type="InterPro" id="IPR036942">
    <property type="entry name" value="Beta-barrel_TonB_sf"/>
</dbReference>
<evidence type="ECO:0008006" key="8">
    <source>
        <dbReference type="Google" id="ProtNLM"/>
    </source>
</evidence>
<comment type="caution">
    <text evidence="6">The sequence shown here is derived from an EMBL/GenBank/DDBJ whole genome shotgun (WGS) entry which is preliminary data.</text>
</comment>
<gene>
    <name evidence="6" type="ORF">F4693_003018</name>
</gene>
<feature type="region of interest" description="Disordered" evidence="4">
    <location>
        <begin position="20"/>
        <end position="51"/>
    </location>
</feature>
<feature type="region of interest" description="Disordered" evidence="4">
    <location>
        <begin position="691"/>
        <end position="757"/>
    </location>
</feature>
<evidence type="ECO:0000256" key="1">
    <source>
        <dbReference type="ARBA" id="ARBA00004442"/>
    </source>
</evidence>
<evidence type="ECO:0000256" key="2">
    <source>
        <dbReference type="ARBA" id="ARBA00023136"/>
    </source>
</evidence>
<feature type="signal peptide" evidence="5">
    <location>
        <begin position="1"/>
        <end position="18"/>
    </location>
</feature>
<evidence type="ECO:0000256" key="3">
    <source>
        <dbReference type="ARBA" id="ARBA00023237"/>
    </source>
</evidence>
<dbReference type="Gene3D" id="2.40.170.20">
    <property type="entry name" value="TonB-dependent receptor, beta-barrel domain"/>
    <property type="match status" value="1"/>
</dbReference>
<keyword evidence="2" id="KW-0472">Membrane</keyword>
<proteinExistence type="predicted"/>
<dbReference type="AlphaFoldDB" id="A0A7X0JGA1"/>
<dbReference type="InterPro" id="IPR037066">
    <property type="entry name" value="Plug_dom_sf"/>
</dbReference>
<dbReference type="SUPFAM" id="SSF56935">
    <property type="entry name" value="Porins"/>
    <property type="match status" value="1"/>
</dbReference>
<dbReference type="Gene3D" id="2.170.130.10">
    <property type="entry name" value="TonB-dependent receptor, plug domain"/>
    <property type="match status" value="1"/>
</dbReference>
<comment type="subcellular location">
    <subcellularLocation>
        <location evidence="1">Cell outer membrane</location>
    </subcellularLocation>
</comment>
<dbReference type="RefSeq" id="WP_184507203.1">
    <property type="nucleotide sequence ID" value="NZ_JACHBT010000017.1"/>
</dbReference>
<sequence length="921" mass="97561">MRLSFLLLASTAALPAYAQQAAAPPPPAQAGVQAPTTPPAETETEEEGSEDIVVTGSRAQRGAVIGDVTPEEQLSPADIRSYGVSSVTELLNELSPQTRSGRGAGGAPVVLLNGRRISGFQEIRDLPTEAIQRVDILPEEVALKYGYRADQRVVNFVLRRRFKAVTAEVEDRLATEGGRNTPGAELDLLRIRNDKRVNLHLEYSRPGALTESERDIIQAPNAAAVGGNVASLNRGAIDQLFGNATTLGIPALAATQAPLLGDFTTTRNVTDQGAYRTLLPQQRTFSANGTYATTIFGNVSASLNATVDHNVTRALRGLAEVDLDLPVGSPYSPFAVPVRVTRAFDDVPALTQRAETTDLHLGGTLNGDRGQWRWSLTGAVDRDESNTVTTTGLDASALQAGIDAFDPLANPYAPLSLGASPADRGRSVATSAGLDALVAGPLFLLPAGYANTSIRVGASTSDFTSDSFRRGVASAADIGRDLANAQINLDLPIANKAQSVLSALGRLSINGNLAVDQLSDFGTLWTLGYGANWTPVDGIRLLVSVTDQDEAPSAQQLGNPTVTTPGVRVFDYVRGTTATVTTVTGGNPNLIADNRHALKAGLDIKPWSNQQINFRADYTRQTTDDPIAAFPSATAAIEAAFPDRFTRDAGGNLLRIDSRPINFARSETSQLRYGVNLSFRIKSELQKKIEAFRAGTGPNPFEGLRPPGGERRPDRPPQDRTRPDGSAMNGGRPDAGGGGPGGPPGGGGGFRGRGGGGQAGGRVQFALYHTWHLTERVTIADGGRVLDLLNGDAIGAAGGQARHELEGQAGYTNNGLGARLSVNYQSGTRVNGGTAATPETLDFGGLATANLRLFADLGGNIDWVRAHPWMRGARVSVQFDNLFNTRRDVRDQNGTVPIGFQPDYLDPVGRTIRVSFRKLFF</sequence>
<evidence type="ECO:0000256" key="4">
    <source>
        <dbReference type="SAM" id="MobiDB-lite"/>
    </source>
</evidence>
<accession>A0A7X0JGA1</accession>
<name>A0A7X0JGA1_9SPHN</name>
<feature type="compositionally biased region" description="Low complexity" evidence="4">
    <location>
        <begin position="29"/>
        <end position="41"/>
    </location>
</feature>
<keyword evidence="3" id="KW-0998">Cell outer membrane</keyword>
<dbReference type="PANTHER" id="PTHR47234">
    <property type="match status" value="1"/>
</dbReference>
<keyword evidence="5" id="KW-0732">Signal</keyword>
<feature type="chain" id="PRO_5031352421" description="TonB-dependent receptor" evidence="5">
    <location>
        <begin position="19"/>
        <end position="921"/>
    </location>
</feature>
<dbReference type="Proteomes" id="UP000522313">
    <property type="component" value="Unassembled WGS sequence"/>
</dbReference>
<organism evidence="6 7">
    <name type="scientific">Sphingomonas endophytica</name>
    <dbReference type="NCBI Taxonomy" id="869719"/>
    <lineage>
        <taxon>Bacteria</taxon>
        <taxon>Pseudomonadati</taxon>
        <taxon>Pseudomonadota</taxon>
        <taxon>Alphaproteobacteria</taxon>
        <taxon>Sphingomonadales</taxon>
        <taxon>Sphingomonadaceae</taxon>
        <taxon>Sphingomonas</taxon>
    </lineage>
</organism>